<name>A0A2G8RMJ4_9APHY</name>
<feature type="transmembrane region" description="Helical" evidence="2">
    <location>
        <begin position="144"/>
        <end position="167"/>
    </location>
</feature>
<proteinExistence type="predicted"/>
<evidence type="ECO:0000313" key="4">
    <source>
        <dbReference type="EMBL" id="PIL22720.1"/>
    </source>
</evidence>
<dbReference type="Proteomes" id="UP000230002">
    <property type="component" value="Unassembled WGS sequence"/>
</dbReference>
<feature type="compositionally biased region" description="Low complexity" evidence="1">
    <location>
        <begin position="315"/>
        <end position="328"/>
    </location>
</feature>
<feature type="transmembrane region" description="Helical" evidence="2">
    <location>
        <begin position="20"/>
        <end position="46"/>
    </location>
</feature>
<keyword evidence="2" id="KW-0472">Membrane</keyword>
<dbReference type="PANTHER" id="PTHR40465:SF1">
    <property type="entry name" value="DUF6534 DOMAIN-CONTAINING PROTEIN"/>
    <property type="match status" value="1"/>
</dbReference>
<evidence type="ECO:0000259" key="3">
    <source>
        <dbReference type="Pfam" id="PF20152"/>
    </source>
</evidence>
<sequence>MASSTVVLADAPPTVQLGSTYGVFLVSIIVAAALYGFTVLQSFFYYQEFPKDRLILKVTEVWSTQVELLVTFTLYSKSNFDDSLDYNSFFIMRIYHLRPHLWYIPALFGIVAVGSYASVVAVFIKVEIFNQWSDTAPSGIVAPIIANWTMGNVVDIGITVVLCWYLWSEKTGVPHRTDVMLNHIIVFLVNRGAVAAGVQVLTLLTKLVMPQNFIWIAFHNMLSKVYTNSMLATLNARVGFRKIIMDSRYDQTVPPIEFSVQPSRPVSKMPPLPDKHHFSWNAYTAYESQSTSTGTGSDGYDRRSGLVSFHRDQRSLSSDQSSVTTDLTDYPRLHSLRDDHPPNLKHSNVV</sequence>
<feature type="transmembrane region" description="Helical" evidence="2">
    <location>
        <begin position="179"/>
        <end position="201"/>
    </location>
</feature>
<feature type="region of interest" description="Disordered" evidence="1">
    <location>
        <begin position="311"/>
        <end position="350"/>
    </location>
</feature>
<keyword evidence="5" id="KW-1185">Reference proteome</keyword>
<protein>
    <recommendedName>
        <fullName evidence="3">DUF6534 domain-containing protein</fullName>
    </recommendedName>
</protein>
<dbReference type="EMBL" id="AYKW01000069">
    <property type="protein sequence ID" value="PIL22720.1"/>
    <property type="molecule type" value="Genomic_DNA"/>
</dbReference>
<dbReference type="AlphaFoldDB" id="A0A2G8RMJ4"/>
<dbReference type="PANTHER" id="PTHR40465">
    <property type="entry name" value="CHROMOSOME 1, WHOLE GENOME SHOTGUN SEQUENCE"/>
    <property type="match status" value="1"/>
</dbReference>
<feature type="compositionally biased region" description="Basic and acidic residues" evidence="1">
    <location>
        <begin position="329"/>
        <end position="342"/>
    </location>
</feature>
<evidence type="ECO:0000313" key="5">
    <source>
        <dbReference type="Proteomes" id="UP000230002"/>
    </source>
</evidence>
<evidence type="ECO:0000256" key="2">
    <source>
        <dbReference type="SAM" id="Phobius"/>
    </source>
</evidence>
<keyword evidence="2" id="KW-0812">Transmembrane</keyword>
<accession>A0A2G8RMJ4</accession>
<feature type="domain" description="DUF6534" evidence="3">
    <location>
        <begin position="153"/>
        <end position="237"/>
    </location>
</feature>
<organism evidence="4 5">
    <name type="scientific">Ganoderma sinense ZZ0214-1</name>
    <dbReference type="NCBI Taxonomy" id="1077348"/>
    <lineage>
        <taxon>Eukaryota</taxon>
        <taxon>Fungi</taxon>
        <taxon>Dikarya</taxon>
        <taxon>Basidiomycota</taxon>
        <taxon>Agaricomycotina</taxon>
        <taxon>Agaricomycetes</taxon>
        <taxon>Polyporales</taxon>
        <taxon>Polyporaceae</taxon>
        <taxon>Ganoderma</taxon>
    </lineage>
</organism>
<feature type="transmembrane region" description="Helical" evidence="2">
    <location>
        <begin position="101"/>
        <end position="124"/>
    </location>
</feature>
<comment type="caution">
    <text evidence="4">The sequence shown here is derived from an EMBL/GenBank/DDBJ whole genome shotgun (WGS) entry which is preliminary data.</text>
</comment>
<dbReference type="STRING" id="1077348.A0A2G8RMJ4"/>
<dbReference type="OrthoDB" id="2797442at2759"/>
<dbReference type="InterPro" id="IPR045339">
    <property type="entry name" value="DUF6534"/>
</dbReference>
<gene>
    <name evidence="4" type="ORF">GSI_15413</name>
</gene>
<keyword evidence="2" id="KW-1133">Transmembrane helix</keyword>
<evidence type="ECO:0000256" key="1">
    <source>
        <dbReference type="SAM" id="MobiDB-lite"/>
    </source>
</evidence>
<reference evidence="4 5" key="1">
    <citation type="journal article" date="2015" name="Sci. Rep.">
        <title>Chromosome-level genome map provides insights into diverse defense mechanisms in the medicinal fungus Ganoderma sinense.</title>
        <authorList>
            <person name="Zhu Y."/>
            <person name="Xu J."/>
            <person name="Sun C."/>
            <person name="Zhou S."/>
            <person name="Xu H."/>
            <person name="Nelson D.R."/>
            <person name="Qian J."/>
            <person name="Song J."/>
            <person name="Luo H."/>
            <person name="Xiang L."/>
            <person name="Li Y."/>
            <person name="Xu Z."/>
            <person name="Ji A."/>
            <person name="Wang L."/>
            <person name="Lu S."/>
            <person name="Hayward A."/>
            <person name="Sun W."/>
            <person name="Li X."/>
            <person name="Schwartz D.C."/>
            <person name="Wang Y."/>
            <person name="Chen S."/>
        </authorList>
    </citation>
    <scope>NUCLEOTIDE SEQUENCE [LARGE SCALE GENOMIC DNA]</scope>
    <source>
        <strain evidence="4 5">ZZ0214-1</strain>
    </source>
</reference>
<dbReference type="Pfam" id="PF20152">
    <property type="entry name" value="DUF6534"/>
    <property type="match status" value="1"/>
</dbReference>